<comment type="caution">
    <text evidence="3">The sequence shown here is derived from an EMBL/GenBank/DDBJ whole genome shotgun (WGS) entry which is preliminary data.</text>
</comment>
<dbReference type="PANTHER" id="PTHR43798:SF31">
    <property type="entry name" value="AB HYDROLASE SUPERFAMILY PROTEIN YCLE"/>
    <property type="match status" value="1"/>
</dbReference>
<dbReference type="PRINTS" id="PR00111">
    <property type="entry name" value="ABHYDROLASE"/>
</dbReference>
<reference evidence="3 4" key="1">
    <citation type="submission" date="2020-08" db="EMBL/GenBank/DDBJ databases">
        <title>Genomic Encyclopedia of Archaeal and Bacterial Type Strains, Phase II (KMG-II): from individual species to whole genera.</title>
        <authorList>
            <person name="Goeker M."/>
        </authorList>
    </citation>
    <scope>NUCLEOTIDE SEQUENCE [LARGE SCALE GENOMIC DNA]</scope>
    <source>
        <strain evidence="3 4">DSM 43850</strain>
    </source>
</reference>
<sequence length="271" mass="28203">MTTPDGTQLAVHETGPHGAPAVVLLHGWAAAATAWPEQISDELRVLAVDLRGHGESDVPSGGYDDPDVWAGDVSAVLDHVGAPAVLVGWSYGGLVITDYLRRHGTRGVAGVVLVGAITEIGRGRSGGHIGPAMRAALPDALSDDPSRAVPALLDLTVSMTADPAPGADVQRALATSLRVPPSVRAALFRRDVASADVLERVDVPALLVHGTKDAVVDPKATDYAAGLIPGAEVSWYADTGHMPFVERADQFRADLVTFVHRCAATASRIES</sequence>
<evidence type="ECO:0000259" key="2">
    <source>
        <dbReference type="Pfam" id="PF12697"/>
    </source>
</evidence>
<evidence type="ECO:0000313" key="3">
    <source>
        <dbReference type="EMBL" id="MBA8931704.1"/>
    </source>
</evidence>
<name>A0ABR6BYT3_9PSEU</name>
<organism evidence="3 4">
    <name type="scientific">Kutzneria viridogrisea</name>
    <dbReference type="NCBI Taxonomy" id="47990"/>
    <lineage>
        <taxon>Bacteria</taxon>
        <taxon>Bacillati</taxon>
        <taxon>Actinomycetota</taxon>
        <taxon>Actinomycetes</taxon>
        <taxon>Pseudonocardiales</taxon>
        <taxon>Pseudonocardiaceae</taxon>
        <taxon>Kutzneria</taxon>
    </lineage>
</organism>
<dbReference type="Proteomes" id="UP000517916">
    <property type="component" value="Unassembled WGS sequence"/>
</dbReference>
<evidence type="ECO:0000313" key="4">
    <source>
        <dbReference type="Proteomes" id="UP000517916"/>
    </source>
</evidence>
<dbReference type="Gene3D" id="3.40.50.1820">
    <property type="entry name" value="alpha/beta hydrolase"/>
    <property type="match status" value="1"/>
</dbReference>
<dbReference type="InterPro" id="IPR050266">
    <property type="entry name" value="AB_hydrolase_sf"/>
</dbReference>
<feature type="domain" description="AB hydrolase-1" evidence="2">
    <location>
        <begin position="22"/>
        <end position="252"/>
    </location>
</feature>
<protein>
    <submittedName>
        <fullName evidence="3">Pimeloyl-ACP methyl ester carboxylesterase</fullName>
    </submittedName>
</protein>
<gene>
    <name evidence="3" type="ORF">BC739_008956</name>
</gene>
<proteinExistence type="predicted"/>
<dbReference type="InterPro" id="IPR000073">
    <property type="entry name" value="AB_hydrolase_1"/>
</dbReference>
<accession>A0ABR6BYT3</accession>
<dbReference type="PANTHER" id="PTHR43798">
    <property type="entry name" value="MONOACYLGLYCEROL LIPASE"/>
    <property type="match status" value="1"/>
</dbReference>
<dbReference type="SUPFAM" id="SSF53474">
    <property type="entry name" value="alpha/beta-Hydrolases"/>
    <property type="match status" value="1"/>
</dbReference>
<dbReference type="PRINTS" id="PR00412">
    <property type="entry name" value="EPOXHYDRLASE"/>
</dbReference>
<keyword evidence="1" id="KW-0378">Hydrolase</keyword>
<keyword evidence="4" id="KW-1185">Reference proteome</keyword>
<dbReference type="EMBL" id="JACJID010000009">
    <property type="protein sequence ID" value="MBA8931704.1"/>
    <property type="molecule type" value="Genomic_DNA"/>
</dbReference>
<dbReference type="InterPro" id="IPR029058">
    <property type="entry name" value="AB_hydrolase_fold"/>
</dbReference>
<dbReference type="InterPro" id="IPR000639">
    <property type="entry name" value="Epox_hydrolase-like"/>
</dbReference>
<evidence type="ECO:0000256" key="1">
    <source>
        <dbReference type="ARBA" id="ARBA00022801"/>
    </source>
</evidence>
<dbReference type="Pfam" id="PF12697">
    <property type="entry name" value="Abhydrolase_6"/>
    <property type="match status" value="1"/>
</dbReference>